<proteinExistence type="predicted"/>
<dbReference type="Gene3D" id="2.120.10.30">
    <property type="entry name" value="TolB, C-terminal domain"/>
    <property type="match status" value="1"/>
</dbReference>
<dbReference type="InterPro" id="IPR013658">
    <property type="entry name" value="SGL"/>
</dbReference>
<dbReference type="Pfam" id="PF08450">
    <property type="entry name" value="SGL"/>
    <property type="match status" value="1"/>
</dbReference>
<evidence type="ECO:0000313" key="3">
    <source>
        <dbReference type="EMBL" id="RRQ48625.1"/>
    </source>
</evidence>
<evidence type="ECO:0000259" key="2">
    <source>
        <dbReference type="Pfam" id="PF08450"/>
    </source>
</evidence>
<dbReference type="InterPro" id="IPR051262">
    <property type="entry name" value="SMP-30/CGR1_Lactonase"/>
</dbReference>
<protein>
    <submittedName>
        <fullName evidence="3">SMP-30/gluconolactonase/LRE family protein</fullName>
    </submittedName>
</protein>
<dbReference type="OrthoDB" id="241638at2"/>
<reference evidence="4" key="2">
    <citation type="submission" date="2018-12" db="EMBL/GenBank/DDBJ databases">
        <title>Maribacter lutimaris sp. nov., isolated from marine sediment.</title>
        <authorList>
            <person name="Kim K.K."/>
        </authorList>
    </citation>
    <scope>NUCLEOTIDE SEQUENCE [LARGE SCALE GENOMIC DNA]</scope>
    <source>
        <strain evidence="4">PoM-212</strain>
    </source>
</reference>
<sequence>MNRFTTNKNDNMKVVLAAFGILLVLASCNEGNKGIIKPMKNHKEKSDFQPALSIEYFDESAKKIISPNTSVKKLAHGFSWTEGPVWIEQGNYLLFSDIPNNKVYKLNAQNDTILYLNPSGCSASNFTGKESGSNGLLLNNFGELVLLQHGDRMISKMDAPLNNPSENYIPLVPHYENRKLNSPNDGVFDSLGNLYFTDPPYGLPNGLEDRKKELPFQGVYCLLVSGELLLDKDLKYPNGIGISPDGRTLSSNILYKKLITDLIVILL</sequence>
<dbReference type="Proteomes" id="UP000286990">
    <property type="component" value="Unassembled WGS sequence"/>
</dbReference>
<dbReference type="GO" id="GO:0016787">
    <property type="term" value="F:hydrolase activity"/>
    <property type="evidence" value="ECO:0007669"/>
    <property type="project" value="UniProtKB-KW"/>
</dbReference>
<feature type="domain" description="SMP-30/Gluconolactonase/LRE-like region" evidence="2">
    <location>
        <begin position="80"/>
        <end position="249"/>
    </location>
</feature>
<dbReference type="EMBL" id="QUSX01000002">
    <property type="protein sequence ID" value="RRQ48625.1"/>
    <property type="molecule type" value="Genomic_DNA"/>
</dbReference>
<dbReference type="InterPro" id="IPR011042">
    <property type="entry name" value="6-blade_b-propeller_TolB-like"/>
</dbReference>
<gene>
    <name evidence="3" type="ORF">DZC72_13130</name>
</gene>
<dbReference type="SUPFAM" id="SSF63829">
    <property type="entry name" value="Calcium-dependent phosphotriesterase"/>
    <property type="match status" value="1"/>
</dbReference>
<name>A0A3R8PXH9_9FLAO</name>
<organism evidence="3 4">
    <name type="scientific">Maribacter algicola</name>
    <dbReference type="NCBI Taxonomy" id="2498892"/>
    <lineage>
        <taxon>Bacteria</taxon>
        <taxon>Pseudomonadati</taxon>
        <taxon>Bacteroidota</taxon>
        <taxon>Flavobacteriia</taxon>
        <taxon>Flavobacteriales</taxon>
        <taxon>Flavobacteriaceae</taxon>
        <taxon>Maribacter</taxon>
    </lineage>
</organism>
<accession>A0A3R8PXH9</accession>
<reference evidence="4" key="1">
    <citation type="submission" date="2018-08" db="EMBL/GenBank/DDBJ databases">
        <authorList>
            <person name="Khan S.A."/>
            <person name="J S.E."/>
        </authorList>
    </citation>
    <scope>NUCLEOTIDE SEQUENCE [LARGE SCALE GENOMIC DNA]</scope>
    <source>
        <strain evidence="4">PoM-212</strain>
    </source>
</reference>
<dbReference type="AlphaFoldDB" id="A0A3R8PXH9"/>
<dbReference type="PANTHER" id="PTHR47572">
    <property type="entry name" value="LIPOPROTEIN-RELATED"/>
    <property type="match status" value="1"/>
</dbReference>
<evidence type="ECO:0000313" key="4">
    <source>
        <dbReference type="Proteomes" id="UP000286990"/>
    </source>
</evidence>
<evidence type="ECO:0000256" key="1">
    <source>
        <dbReference type="ARBA" id="ARBA00022801"/>
    </source>
</evidence>
<keyword evidence="1" id="KW-0378">Hydrolase</keyword>
<dbReference type="PROSITE" id="PS51257">
    <property type="entry name" value="PROKAR_LIPOPROTEIN"/>
    <property type="match status" value="1"/>
</dbReference>
<comment type="caution">
    <text evidence="3">The sequence shown here is derived from an EMBL/GenBank/DDBJ whole genome shotgun (WGS) entry which is preliminary data.</text>
</comment>
<dbReference type="PANTHER" id="PTHR47572:SF4">
    <property type="entry name" value="LACTONASE DRP35"/>
    <property type="match status" value="1"/>
</dbReference>
<keyword evidence="4" id="KW-1185">Reference proteome</keyword>